<organism evidence="2 3">
    <name type="scientific">Microbacterium commune</name>
    <dbReference type="NCBI Taxonomy" id="2762219"/>
    <lineage>
        <taxon>Bacteria</taxon>
        <taxon>Bacillati</taxon>
        <taxon>Actinomycetota</taxon>
        <taxon>Actinomycetes</taxon>
        <taxon>Micrococcales</taxon>
        <taxon>Microbacteriaceae</taxon>
        <taxon>Microbacterium</taxon>
    </lineage>
</organism>
<name>A0ABR8W5F2_9MICO</name>
<feature type="compositionally biased region" description="Basic and acidic residues" evidence="1">
    <location>
        <begin position="270"/>
        <end position="287"/>
    </location>
</feature>
<evidence type="ECO:0000256" key="1">
    <source>
        <dbReference type="SAM" id="MobiDB-lite"/>
    </source>
</evidence>
<dbReference type="RefSeq" id="WP_191712728.1">
    <property type="nucleotide sequence ID" value="NZ_JACSPX010000001.1"/>
</dbReference>
<dbReference type="EMBL" id="JACSPX010000001">
    <property type="protein sequence ID" value="MBD8012244.1"/>
    <property type="molecule type" value="Genomic_DNA"/>
</dbReference>
<reference evidence="2 3" key="1">
    <citation type="submission" date="2020-08" db="EMBL/GenBank/DDBJ databases">
        <title>A Genomic Blueprint of the Chicken Gut Microbiome.</title>
        <authorList>
            <person name="Gilroy R."/>
            <person name="Ravi A."/>
            <person name="Getino M."/>
            <person name="Pursley I."/>
            <person name="Horton D.L."/>
            <person name="Alikhan N.-F."/>
            <person name="Baker D."/>
            <person name="Gharbi K."/>
            <person name="Hall N."/>
            <person name="Watson M."/>
            <person name="Adriaenssens E.M."/>
            <person name="Foster-Nyarko E."/>
            <person name="Jarju S."/>
            <person name="Secka A."/>
            <person name="Antonio M."/>
            <person name="Oren A."/>
            <person name="Chaudhuri R."/>
            <person name="La Ragione R.M."/>
            <person name="Hildebrand F."/>
            <person name="Pallen M.J."/>
        </authorList>
    </citation>
    <scope>NUCLEOTIDE SEQUENCE [LARGE SCALE GENOMIC DNA]</scope>
    <source>
        <strain evidence="2 3">Re1</strain>
    </source>
</reference>
<evidence type="ECO:0000313" key="3">
    <source>
        <dbReference type="Proteomes" id="UP000611521"/>
    </source>
</evidence>
<sequence>MSGAGDLEKIAAELYAGSPDAFIAARNARAGAVDDPVLSAAVRALRKPNVAAWVVNLFAGERTARLEQALQLAVELRDAQEDLDAATLSHLGRQRRALTDQLAAEAATLATARGARVSDATREAVRRTISAAFFDPDAAAAVASGRLVRDLEPTGSVDLEAIVAGGRPRPPASQGRPNDEVGARRRQRAAERTLREAEKAHERALRAERRAEDEARDAVQRAGRLTERIAELEQELSRVREDAAHAREDADAADRRRRRAADELSTAEKTLADARRARDALRGDAST</sequence>
<protein>
    <submittedName>
        <fullName evidence="2">Transposase</fullName>
    </submittedName>
</protein>
<keyword evidence="3" id="KW-1185">Reference proteome</keyword>
<proteinExistence type="predicted"/>
<dbReference type="Proteomes" id="UP000611521">
    <property type="component" value="Unassembled WGS sequence"/>
</dbReference>
<evidence type="ECO:0000313" key="2">
    <source>
        <dbReference type="EMBL" id="MBD8012244.1"/>
    </source>
</evidence>
<feature type="compositionally biased region" description="Basic and acidic residues" evidence="1">
    <location>
        <begin position="177"/>
        <end position="254"/>
    </location>
</feature>
<gene>
    <name evidence="2" type="ORF">H9633_08005</name>
</gene>
<accession>A0ABR8W5F2</accession>
<feature type="region of interest" description="Disordered" evidence="1">
    <location>
        <begin position="164"/>
        <end position="287"/>
    </location>
</feature>
<comment type="caution">
    <text evidence="2">The sequence shown here is derived from an EMBL/GenBank/DDBJ whole genome shotgun (WGS) entry which is preliminary data.</text>
</comment>